<dbReference type="EMBL" id="REGN01002960">
    <property type="protein sequence ID" value="RNA25215.1"/>
    <property type="molecule type" value="Genomic_DNA"/>
</dbReference>
<proteinExistence type="predicted"/>
<reference evidence="1 2" key="1">
    <citation type="journal article" date="2018" name="Sci. Rep.">
        <title>Genomic signatures of local adaptation to the degree of environmental predictability in rotifers.</title>
        <authorList>
            <person name="Franch-Gras L."/>
            <person name="Hahn C."/>
            <person name="Garcia-Roger E.M."/>
            <person name="Carmona M.J."/>
            <person name="Serra M."/>
            <person name="Gomez A."/>
        </authorList>
    </citation>
    <scope>NUCLEOTIDE SEQUENCE [LARGE SCALE GENOMIC DNA]</scope>
    <source>
        <strain evidence="1">HYR1</strain>
    </source>
</reference>
<evidence type="ECO:0000313" key="2">
    <source>
        <dbReference type="Proteomes" id="UP000276133"/>
    </source>
</evidence>
<comment type="caution">
    <text evidence="1">The sequence shown here is derived from an EMBL/GenBank/DDBJ whole genome shotgun (WGS) entry which is preliminary data.</text>
</comment>
<feature type="non-terminal residue" evidence="1">
    <location>
        <position position="123"/>
    </location>
</feature>
<dbReference type="AlphaFoldDB" id="A0A3M7RPG1"/>
<keyword evidence="2" id="KW-1185">Reference proteome</keyword>
<protein>
    <submittedName>
        <fullName evidence="1">Uncharacterized protein</fullName>
    </submittedName>
</protein>
<organism evidence="1 2">
    <name type="scientific">Brachionus plicatilis</name>
    <name type="common">Marine rotifer</name>
    <name type="synonym">Brachionus muelleri</name>
    <dbReference type="NCBI Taxonomy" id="10195"/>
    <lineage>
        <taxon>Eukaryota</taxon>
        <taxon>Metazoa</taxon>
        <taxon>Spiralia</taxon>
        <taxon>Gnathifera</taxon>
        <taxon>Rotifera</taxon>
        <taxon>Eurotatoria</taxon>
        <taxon>Monogononta</taxon>
        <taxon>Pseudotrocha</taxon>
        <taxon>Ploima</taxon>
        <taxon>Brachionidae</taxon>
        <taxon>Brachionus</taxon>
    </lineage>
</organism>
<dbReference type="OrthoDB" id="119028at2759"/>
<accession>A0A3M7RPG1</accession>
<evidence type="ECO:0000313" key="1">
    <source>
        <dbReference type="EMBL" id="RNA25215.1"/>
    </source>
</evidence>
<sequence>MTKDGWYEGLQLFTPSTNNSLEATNRVIKDEDTLRDRLVLSRFTVVALSIVKKWSIERNPSKQNTTIKLSDWTNGYNWAKLNKQVIEKETDNEIIYYLPAKDKYIDMTMQNSIHLIHSKMFNL</sequence>
<gene>
    <name evidence="1" type="ORF">BpHYR1_049505</name>
</gene>
<name>A0A3M7RPG1_BRAPC</name>
<dbReference type="Proteomes" id="UP000276133">
    <property type="component" value="Unassembled WGS sequence"/>
</dbReference>